<sequence length="124" mass="14344">MTTVRFLRSRTSGYFTLFFSLMACFTALEVQANEKEEELETALLLMILASECRANYGENALYELAFDRIELLARKFVPAITNEQWIELRQNFYEAEPESADEGENSILQEVCESIDWELLANEP</sequence>
<evidence type="ECO:0000256" key="1">
    <source>
        <dbReference type="SAM" id="SignalP"/>
    </source>
</evidence>
<protein>
    <submittedName>
        <fullName evidence="2">Uncharacterized protein</fullName>
    </submittedName>
</protein>
<evidence type="ECO:0000313" key="2">
    <source>
        <dbReference type="EMBL" id="SMX22492.1"/>
    </source>
</evidence>
<dbReference type="AlphaFoldDB" id="A0A238IWY6"/>
<dbReference type="PROSITE" id="PS51257">
    <property type="entry name" value="PROKAR_LIPOPROTEIN"/>
    <property type="match status" value="1"/>
</dbReference>
<gene>
    <name evidence="2" type="ORF">BOA8489_00589</name>
</gene>
<accession>A0A238IWY6</accession>
<keyword evidence="3" id="KW-1185">Reference proteome</keyword>
<feature type="signal peptide" evidence="1">
    <location>
        <begin position="1"/>
        <end position="32"/>
    </location>
</feature>
<evidence type="ECO:0000313" key="3">
    <source>
        <dbReference type="Proteomes" id="UP000201838"/>
    </source>
</evidence>
<dbReference type="RefSeq" id="WP_141138223.1">
    <property type="nucleotide sequence ID" value="NZ_FXXQ01000001.1"/>
</dbReference>
<dbReference type="Proteomes" id="UP000201838">
    <property type="component" value="Unassembled WGS sequence"/>
</dbReference>
<organism evidence="2 3">
    <name type="scientific">Boseongicola aestuarii</name>
    <dbReference type="NCBI Taxonomy" id="1470561"/>
    <lineage>
        <taxon>Bacteria</taxon>
        <taxon>Pseudomonadati</taxon>
        <taxon>Pseudomonadota</taxon>
        <taxon>Alphaproteobacteria</taxon>
        <taxon>Rhodobacterales</taxon>
        <taxon>Paracoccaceae</taxon>
        <taxon>Boseongicola</taxon>
    </lineage>
</organism>
<keyword evidence="1" id="KW-0732">Signal</keyword>
<name>A0A238IWY6_9RHOB</name>
<reference evidence="2 3" key="1">
    <citation type="submission" date="2017-05" db="EMBL/GenBank/DDBJ databases">
        <authorList>
            <person name="Song R."/>
            <person name="Chenine A.L."/>
            <person name="Ruprecht R.M."/>
        </authorList>
    </citation>
    <scope>NUCLEOTIDE SEQUENCE [LARGE SCALE GENOMIC DNA]</scope>
    <source>
        <strain evidence="2 3">CECT 8489</strain>
    </source>
</reference>
<feature type="chain" id="PRO_5012647120" evidence="1">
    <location>
        <begin position="33"/>
        <end position="124"/>
    </location>
</feature>
<dbReference type="EMBL" id="FXXQ01000001">
    <property type="protein sequence ID" value="SMX22492.1"/>
    <property type="molecule type" value="Genomic_DNA"/>
</dbReference>
<proteinExistence type="predicted"/>